<accession>A0AAQ3WVA7</accession>
<organism evidence="2 3">
    <name type="scientific">Paspalum notatum var. saurae</name>
    <dbReference type="NCBI Taxonomy" id="547442"/>
    <lineage>
        <taxon>Eukaryota</taxon>
        <taxon>Viridiplantae</taxon>
        <taxon>Streptophyta</taxon>
        <taxon>Embryophyta</taxon>
        <taxon>Tracheophyta</taxon>
        <taxon>Spermatophyta</taxon>
        <taxon>Magnoliopsida</taxon>
        <taxon>Liliopsida</taxon>
        <taxon>Poales</taxon>
        <taxon>Poaceae</taxon>
        <taxon>PACMAD clade</taxon>
        <taxon>Panicoideae</taxon>
        <taxon>Andropogonodae</taxon>
        <taxon>Paspaleae</taxon>
        <taxon>Paspalinae</taxon>
        <taxon>Paspalum</taxon>
    </lineage>
</organism>
<keyword evidence="3" id="KW-1185">Reference proteome</keyword>
<feature type="region of interest" description="Disordered" evidence="1">
    <location>
        <begin position="21"/>
        <end position="158"/>
    </location>
</feature>
<evidence type="ECO:0000256" key="1">
    <source>
        <dbReference type="SAM" id="MobiDB-lite"/>
    </source>
</evidence>
<dbReference type="EMBL" id="CP144749">
    <property type="protein sequence ID" value="WVZ75612.1"/>
    <property type="molecule type" value="Genomic_DNA"/>
</dbReference>
<gene>
    <name evidence="2" type="ORF">U9M48_023650</name>
</gene>
<evidence type="ECO:0000313" key="3">
    <source>
        <dbReference type="Proteomes" id="UP001341281"/>
    </source>
</evidence>
<name>A0AAQ3WVA7_PASNO</name>
<sequence>MQRMMPRDFDKYNMLRHAKKAFSKARSRSKGSNGGSSSVGNIFQGTVQSRQRQRQLLGCMEECAQKQAEEQQAEEQQAKFEEQAEEQQAEGQMEVNAEEEARADAELATSHAANPMMDGVETGGSSSGGTIRSWREVGQSRVGHRTPRPTSGHIGGSRNMWKDRLRMWVEASARALCGKERYRLDCEGDYEKEKMAKRVFQKASTKVVRDYFSNARI</sequence>
<reference evidence="2 3" key="1">
    <citation type="submission" date="2024-02" db="EMBL/GenBank/DDBJ databases">
        <title>High-quality chromosome-scale genome assembly of Pensacola bahiagrass (Paspalum notatum Flugge var. saurae).</title>
        <authorList>
            <person name="Vega J.M."/>
            <person name="Podio M."/>
            <person name="Orjuela J."/>
            <person name="Siena L.A."/>
            <person name="Pessino S.C."/>
            <person name="Combes M.C."/>
            <person name="Mariac C."/>
            <person name="Albertini E."/>
            <person name="Pupilli F."/>
            <person name="Ortiz J.P.A."/>
            <person name="Leblanc O."/>
        </authorList>
    </citation>
    <scope>NUCLEOTIDE SEQUENCE [LARGE SCALE GENOMIC DNA]</scope>
    <source>
        <strain evidence="2">R1</strain>
        <tissue evidence="2">Leaf</tissue>
    </source>
</reference>
<evidence type="ECO:0000313" key="2">
    <source>
        <dbReference type="EMBL" id="WVZ75612.1"/>
    </source>
</evidence>
<proteinExistence type="predicted"/>
<dbReference type="Proteomes" id="UP001341281">
    <property type="component" value="Chromosome 05"/>
</dbReference>
<protein>
    <submittedName>
        <fullName evidence="2">Uncharacterized protein</fullName>
    </submittedName>
</protein>
<dbReference type="AlphaFoldDB" id="A0AAQ3WVA7"/>